<evidence type="ECO:0000313" key="1">
    <source>
        <dbReference type="EMBL" id="KHN26059.1"/>
    </source>
</evidence>
<gene>
    <name evidence="1" type="ORF">glysoja_025157</name>
</gene>
<dbReference type="PANTHER" id="PTHR33710:SF64">
    <property type="entry name" value="ENDONUCLEASE_EXONUCLEASE_PHOSPHATASE DOMAIN-CONTAINING PROTEIN"/>
    <property type="match status" value="1"/>
</dbReference>
<reference evidence="1" key="1">
    <citation type="submission" date="2014-07" db="EMBL/GenBank/DDBJ databases">
        <title>Identification of a novel salt tolerance gene in wild soybean by whole-genome sequencing.</title>
        <authorList>
            <person name="Lam H.-M."/>
            <person name="Qi X."/>
            <person name="Li M.-W."/>
            <person name="Liu X."/>
            <person name="Xie M."/>
            <person name="Ni M."/>
            <person name="Xu X."/>
        </authorList>
    </citation>
    <scope>NUCLEOTIDE SEQUENCE [LARGE SCALE GENOMIC DNA]</scope>
    <source>
        <tissue evidence="1">Root</tissue>
    </source>
</reference>
<dbReference type="Proteomes" id="UP000053555">
    <property type="component" value="Unassembled WGS sequence"/>
</dbReference>
<dbReference type="AlphaFoldDB" id="A0A0B2R1B0"/>
<name>A0A0B2R1B0_GLYSO</name>
<sequence>MRIVDVPVMGKRFTWFSGDCSVISRLDLFLVSQDLIKLWGVSSQWVGKRNIDDRCPIALQTGLQDWGLKPFKFFNSWLEHPGFVRLLGEWWRDFHVTGWKSFVCKDKLKLLKANIRVWQQEVYGGSSVEIFALVDDWMSCTKGCAMRCWWIISNTDYLS</sequence>
<proteinExistence type="predicted"/>
<accession>A0A0B2R1B0</accession>
<dbReference type="PANTHER" id="PTHR33710">
    <property type="entry name" value="BNAC02G09200D PROTEIN"/>
    <property type="match status" value="1"/>
</dbReference>
<protein>
    <submittedName>
        <fullName evidence="1">Uncharacterized protein</fullName>
    </submittedName>
</protein>
<dbReference type="EMBL" id="KN654116">
    <property type="protein sequence ID" value="KHN26059.1"/>
    <property type="molecule type" value="Genomic_DNA"/>
</dbReference>
<organism evidence="1">
    <name type="scientific">Glycine soja</name>
    <name type="common">Wild soybean</name>
    <dbReference type="NCBI Taxonomy" id="3848"/>
    <lineage>
        <taxon>Eukaryota</taxon>
        <taxon>Viridiplantae</taxon>
        <taxon>Streptophyta</taxon>
        <taxon>Embryophyta</taxon>
        <taxon>Tracheophyta</taxon>
        <taxon>Spermatophyta</taxon>
        <taxon>Magnoliopsida</taxon>
        <taxon>eudicotyledons</taxon>
        <taxon>Gunneridae</taxon>
        <taxon>Pentapetalae</taxon>
        <taxon>rosids</taxon>
        <taxon>fabids</taxon>
        <taxon>Fabales</taxon>
        <taxon>Fabaceae</taxon>
        <taxon>Papilionoideae</taxon>
        <taxon>50 kb inversion clade</taxon>
        <taxon>NPAAA clade</taxon>
        <taxon>indigoferoid/millettioid clade</taxon>
        <taxon>Phaseoleae</taxon>
        <taxon>Glycine</taxon>
        <taxon>Glycine subgen. Soja</taxon>
    </lineage>
</organism>